<reference evidence="3 4" key="1">
    <citation type="submission" date="2011-07" db="EMBL/GenBank/DDBJ databases">
        <title>The complete genome of chromosome of Emticicia oligotrophica DSM 17448.</title>
        <authorList>
            <consortium name="US DOE Joint Genome Institute (JGI-PGF)"/>
            <person name="Lucas S."/>
            <person name="Han J."/>
            <person name="Lapidus A."/>
            <person name="Bruce D."/>
            <person name="Goodwin L."/>
            <person name="Pitluck S."/>
            <person name="Peters L."/>
            <person name="Kyrpides N."/>
            <person name="Mavromatis K."/>
            <person name="Ivanova N."/>
            <person name="Ovchinnikova G."/>
            <person name="Teshima H."/>
            <person name="Detter J.C."/>
            <person name="Tapia R."/>
            <person name="Han C."/>
            <person name="Land M."/>
            <person name="Hauser L."/>
            <person name="Markowitz V."/>
            <person name="Cheng J.-F."/>
            <person name="Hugenholtz P."/>
            <person name="Woyke T."/>
            <person name="Wu D."/>
            <person name="Tindall B."/>
            <person name="Pomrenke H."/>
            <person name="Brambilla E."/>
            <person name="Klenk H.-P."/>
            <person name="Eisen J.A."/>
        </authorList>
    </citation>
    <scope>NUCLEOTIDE SEQUENCE [LARGE SCALE GENOMIC DNA]</scope>
    <source>
        <strain evidence="3 4">DSM 17448</strain>
    </source>
</reference>
<dbReference type="InterPro" id="IPR042106">
    <property type="entry name" value="Nuo/plastoQ_OxRdtase_6_NuoJ"/>
</dbReference>
<dbReference type="Proteomes" id="UP000002875">
    <property type="component" value="Chromosome"/>
</dbReference>
<comment type="subcellular location">
    <subcellularLocation>
        <location evidence="2">Cell membrane</location>
        <topology evidence="2">Multi-pass membrane protein</topology>
    </subcellularLocation>
</comment>
<evidence type="ECO:0000256" key="2">
    <source>
        <dbReference type="RuleBase" id="RU004429"/>
    </source>
</evidence>
<dbReference type="PANTHER" id="PTHR33269:SF17">
    <property type="entry name" value="NADH-UBIQUINONE OXIDOREDUCTASE CHAIN 6"/>
    <property type="match status" value="1"/>
</dbReference>
<sequence>MTKLLEDYLKNIDYALVKQISFFVFATITVGGALFLLFTKNVLYAAFSLLLTLLGVAGLFVFAAADFLAVSQIMIYVGGILILMIFGIMLTNNKKMQRQNLQPNKIEVQHHNRFWAVIVAVLLFLGFIKIIFEANFHIIGKEMQESSTVKQIGVNLMTDYIFAFEVIGILLLAALIGSVYIAKKEKN</sequence>
<gene>
    <name evidence="3" type="ordered locus">Emtol_3535</name>
</gene>
<evidence type="ECO:0000313" key="3">
    <source>
        <dbReference type="EMBL" id="AFK04663.1"/>
    </source>
</evidence>
<dbReference type="InterPro" id="IPR001457">
    <property type="entry name" value="NADH_UbQ/plastoQ_OxRdtase_su6"/>
</dbReference>
<keyword evidence="2" id="KW-0520">NAD</keyword>
<feature type="transmembrane region" description="Helical" evidence="2">
    <location>
        <begin position="114"/>
        <end position="140"/>
    </location>
</feature>
<comment type="function">
    <text evidence="2">NDH-1 shuttles electrons from NADH, via FMN and iron-sulfur (Fe-S) centers, to quinones in the respiratory chain. Couples the redox reaction to proton translocation (for every two electrons transferred, four hydrogen ions are translocated across the cytoplasmic membrane), and thus conserves the redox energy in a proton gradient.</text>
</comment>
<dbReference type="EMBL" id="CP002961">
    <property type="protein sequence ID" value="AFK04663.1"/>
    <property type="molecule type" value="Genomic_DNA"/>
</dbReference>
<proteinExistence type="inferred from homology"/>
<keyword evidence="2" id="KW-0812">Transmembrane</keyword>
<feature type="transmembrane region" description="Helical" evidence="2">
    <location>
        <begin position="160"/>
        <end position="182"/>
    </location>
</feature>
<evidence type="ECO:0000313" key="4">
    <source>
        <dbReference type="Proteomes" id="UP000002875"/>
    </source>
</evidence>
<dbReference type="EC" id="7.1.1.-" evidence="2"/>
<dbReference type="Gene3D" id="1.20.120.1200">
    <property type="entry name" value="NADH-ubiquinone/plastoquinone oxidoreductase chain 6, subunit NuoJ"/>
    <property type="match status" value="1"/>
</dbReference>
<evidence type="ECO:0000256" key="1">
    <source>
        <dbReference type="ARBA" id="ARBA00005698"/>
    </source>
</evidence>
<feature type="transmembrane region" description="Helical" evidence="2">
    <location>
        <begin position="73"/>
        <end position="93"/>
    </location>
</feature>
<comment type="catalytic activity">
    <reaction evidence="2">
        <text>a quinone + NADH + 5 H(+)(in) = a quinol + NAD(+) + 4 H(+)(out)</text>
        <dbReference type="Rhea" id="RHEA:57888"/>
        <dbReference type="ChEBI" id="CHEBI:15378"/>
        <dbReference type="ChEBI" id="CHEBI:24646"/>
        <dbReference type="ChEBI" id="CHEBI:57540"/>
        <dbReference type="ChEBI" id="CHEBI:57945"/>
        <dbReference type="ChEBI" id="CHEBI:132124"/>
    </reaction>
</comment>
<protein>
    <recommendedName>
        <fullName evidence="2">NADH-quinone oxidoreductase subunit J</fullName>
        <ecNumber evidence="2">7.1.1.-</ecNumber>
    </recommendedName>
</protein>
<keyword evidence="2" id="KW-0472">Membrane</keyword>
<keyword evidence="2" id="KW-1133">Transmembrane helix</keyword>
<organism evidence="3 4">
    <name type="scientific">Emticicia oligotrophica (strain DSM 17448 / CIP 109782 / MTCC 6937 / GPTSA100-15)</name>
    <dbReference type="NCBI Taxonomy" id="929562"/>
    <lineage>
        <taxon>Bacteria</taxon>
        <taxon>Pseudomonadati</taxon>
        <taxon>Bacteroidota</taxon>
        <taxon>Cytophagia</taxon>
        <taxon>Cytophagales</taxon>
        <taxon>Leadbetterellaceae</taxon>
        <taxon>Emticicia</taxon>
    </lineage>
</organism>
<accession>A0ABM5N5H1</accession>
<dbReference type="RefSeq" id="WP_015030352.1">
    <property type="nucleotide sequence ID" value="NC_018748.1"/>
</dbReference>
<feature type="transmembrane region" description="Helical" evidence="2">
    <location>
        <begin position="45"/>
        <end position="67"/>
    </location>
</feature>
<dbReference type="PANTHER" id="PTHR33269">
    <property type="entry name" value="NADH-UBIQUINONE OXIDOREDUCTASE CHAIN 6"/>
    <property type="match status" value="1"/>
</dbReference>
<keyword evidence="2" id="KW-1003">Cell membrane</keyword>
<dbReference type="Pfam" id="PF00499">
    <property type="entry name" value="Oxidored_q3"/>
    <property type="match status" value="1"/>
</dbReference>
<keyword evidence="4" id="KW-1185">Reference proteome</keyword>
<name>A0ABM5N5H1_EMTOG</name>
<feature type="transmembrane region" description="Helical" evidence="2">
    <location>
        <begin position="20"/>
        <end position="38"/>
    </location>
</feature>
<comment type="similarity">
    <text evidence="1 2">Belongs to the complex I subunit 6 family.</text>
</comment>
<keyword evidence="2" id="KW-0874">Quinone</keyword>